<evidence type="ECO:0000256" key="6">
    <source>
        <dbReference type="SAM" id="SignalP"/>
    </source>
</evidence>
<keyword evidence="4" id="KW-0186">Copper</keyword>
<keyword evidence="9" id="KW-1185">Reference proteome</keyword>
<evidence type="ECO:0000256" key="3">
    <source>
        <dbReference type="ARBA" id="ARBA00022729"/>
    </source>
</evidence>
<protein>
    <submittedName>
        <fullName evidence="8">Methionine-rich copper-binding protein CopC</fullName>
    </submittedName>
</protein>
<dbReference type="InterPro" id="IPR014755">
    <property type="entry name" value="Cu-Rt/internalin_Ig-like"/>
</dbReference>
<evidence type="ECO:0000256" key="1">
    <source>
        <dbReference type="ARBA" id="ARBA00004196"/>
    </source>
</evidence>
<dbReference type="EMBL" id="JAGIOB010000001">
    <property type="protein sequence ID" value="MBP2417978.1"/>
    <property type="molecule type" value="Genomic_DNA"/>
</dbReference>
<dbReference type="Gene3D" id="2.60.40.1220">
    <property type="match status" value="1"/>
</dbReference>
<feature type="domain" description="CopC" evidence="7">
    <location>
        <begin position="30"/>
        <end position="121"/>
    </location>
</feature>
<sequence>MSGRRPGRAVAVAVVALVLAVVTAAPASAHNSFVGSDPADGASVARTPGAVVLTFDQPAVALGTQVVVTGPDGTASTGAAELVDATVRQALVPGAPAGSYTVAWRVTSADGHPITGESTFTAQAAGTGEYTGPAEPPAAVDAGGAPAWGWVLLAVLLLGAAGVLAVLRRRRRGPQD</sequence>
<dbReference type="PANTHER" id="PTHR34820:SF4">
    <property type="entry name" value="INNER MEMBRANE PROTEIN YEBZ"/>
    <property type="match status" value="1"/>
</dbReference>
<feature type="transmembrane region" description="Helical" evidence="5">
    <location>
        <begin position="147"/>
        <end position="167"/>
    </location>
</feature>
<proteinExistence type="predicted"/>
<gene>
    <name evidence="8" type="ORF">JOF54_002900</name>
</gene>
<feature type="signal peptide" evidence="6">
    <location>
        <begin position="1"/>
        <end position="29"/>
    </location>
</feature>
<evidence type="ECO:0000259" key="7">
    <source>
        <dbReference type="Pfam" id="PF04234"/>
    </source>
</evidence>
<feature type="chain" id="PRO_5047015773" evidence="6">
    <location>
        <begin position="30"/>
        <end position="176"/>
    </location>
</feature>
<dbReference type="InterPro" id="IPR007348">
    <property type="entry name" value="CopC_dom"/>
</dbReference>
<dbReference type="RefSeq" id="WP_210057114.1">
    <property type="nucleotide sequence ID" value="NZ_BAAAMH010000010.1"/>
</dbReference>
<dbReference type="InterPro" id="IPR032694">
    <property type="entry name" value="CopC/D"/>
</dbReference>
<evidence type="ECO:0000313" key="9">
    <source>
        <dbReference type="Proteomes" id="UP000758168"/>
    </source>
</evidence>
<dbReference type="Pfam" id="PF04234">
    <property type="entry name" value="CopC"/>
    <property type="match status" value="1"/>
</dbReference>
<keyword evidence="5" id="KW-0812">Transmembrane</keyword>
<keyword evidence="2" id="KW-0479">Metal-binding</keyword>
<comment type="subcellular location">
    <subcellularLocation>
        <location evidence="1">Cell envelope</location>
    </subcellularLocation>
</comment>
<keyword evidence="3 6" id="KW-0732">Signal</keyword>
<organism evidence="8 9">
    <name type="scientific">Microlunatus capsulatus</name>
    <dbReference type="NCBI Taxonomy" id="99117"/>
    <lineage>
        <taxon>Bacteria</taxon>
        <taxon>Bacillati</taxon>
        <taxon>Actinomycetota</taxon>
        <taxon>Actinomycetes</taxon>
        <taxon>Propionibacteriales</taxon>
        <taxon>Propionibacteriaceae</taxon>
        <taxon>Microlunatus</taxon>
    </lineage>
</organism>
<dbReference type="InterPro" id="IPR014756">
    <property type="entry name" value="Ig_E-set"/>
</dbReference>
<keyword evidence="5" id="KW-1133">Transmembrane helix</keyword>
<accession>A0ABS4ZAA2</accession>
<reference evidence="8 9" key="1">
    <citation type="submission" date="2021-03" db="EMBL/GenBank/DDBJ databases">
        <title>Sequencing the genomes of 1000 actinobacteria strains.</title>
        <authorList>
            <person name="Klenk H.-P."/>
        </authorList>
    </citation>
    <scope>NUCLEOTIDE SEQUENCE [LARGE SCALE GENOMIC DNA]</scope>
    <source>
        <strain evidence="8 9">DSM 12936</strain>
    </source>
</reference>
<name>A0ABS4ZAA2_9ACTN</name>
<dbReference type="SUPFAM" id="SSF81296">
    <property type="entry name" value="E set domains"/>
    <property type="match status" value="1"/>
</dbReference>
<evidence type="ECO:0000256" key="2">
    <source>
        <dbReference type="ARBA" id="ARBA00022723"/>
    </source>
</evidence>
<evidence type="ECO:0000313" key="8">
    <source>
        <dbReference type="EMBL" id="MBP2417978.1"/>
    </source>
</evidence>
<evidence type="ECO:0000256" key="4">
    <source>
        <dbReference type="ARBA" id="ARBA00023008"/>
    </source>
</evidence>
<dbReference type="Proteomes" id="UP000758168">
    <property type="component" value="Unassembled WGS sequence"/>
</dbReference>
<comment type="caution">
    <text evidence="8">The sequence shown here is derived from an EMBL/GenBank/DDBJ whole genome shotgun (WGS) entry which is preliminary data.</text>
</comment>
<dbReference type="PANTHER" id="PTHR34820">
    <property type="entry name" value="INNER MEMBRANE PROTEIN YEBZ"/>
    <property type="match status" value="1"/>
</dbReference>
<evidence type="ECO:0000256" key="5">
    <source>
        <dbReference type="SAM" id="Phobius"/>
    </source>
</evidence>
<keyword evidence="5" id="KW-0472">Membrane</keyword>